<name>A0ACC2WHT7_9TREE</name>
<proteinExistence type="predicted"/>
<evidence type="ECO:0000313" key="1">
    <source>
        <dbReference type="EMBL" id="KAJ9110730.1"/>
    </source>
</evidence>
<organism evidence="1 2">
    <name type="scientific">Naganishia adeliensis</name>
    <dbReference type="NCBI Taxonomy" id="92952"/>
    <lineage>
        <taxon>Eukaryota</taxon>
        <taxon>Fungi</taxon>
        <taxon>Dikarya</taxon>
        <taxon>Basidiomycota</taxon>
        <taxon>Agaricomycotina</taxon>
        <taxon>Tremellomycetes</taxon>
        <taxon>Filobasidiales</taxon>
        <taxon>Filobasidiaceae</taxon>
        <taxon>Naganishia</taxon>
    </lineage>
</organism>
<dbReference type="Proteomes" id="UP001230649">
    <property type="component" value="Unassembled WGS sequence"/>
</dbReference>
<sequence>MPRLEDSPILPATDQQPTPDDAPRKTRRATALLTLIALIGGCIFIAIRGEKPFLPKDPLARAHYFLSSSPVIDGHIDVPELARTMFGNDLDSFDLRKKTVGHFDIPRIKQGKLGGLFWSCYVNCKPSGPDFLTPTHRVRDTLEQIDIAKLMIDRYDDVFEFATTAQGVRDAIRHGKAASLLGVEGAHQLGNSLGALRQFYDLGVRYMTLTHSCNNAFADSAGIFEPTPPSHHGLSPFGKDLVYEMNRLGMLVDISHVSDETAIETLFVSSDITPMFRCTNLAKYREITRAPVIWSHSASRHFNNISRNVPDYIIKKIGSGRHQVDGVVMVNIYPAFMLPQDQQDHADVSTVADHVEWMAGLIGKKHVGIGSDFDGIETVPKGMEDVSKYPNLFAELIRRGGWSQRDLAGLAGESVLRVLEGAEKTAAKMKKGGAGPSMALYEKRTDIKRHHGSHEL</sequence>
<reference evidence="1" key="1">
    <citation type="submission" date="2023-04" db="EMBL/GenBank/DDBJ databases">
        <title>Draft Genome sequencing of Naganishia species isolated from polar environments using Oxford Nanopore Technology.</title>
        <authorList>
            <person name="Leo P."/>
            <person name="Venkateswaran K."/>
        </authorList>
    </citation>
    <scope>NUCLEOTIDE SEQUENCE</scope>
    <source>
        <strain evidence="1">MNA-CCFEE 5262</strain>
    </source>
</reference>
<keyword evidence="2" id="KW-1185">Reference proteome</keyword>
<accession>A0ACC2WHT7</accession>
<dbReference type="EMBL" id="JASBWS010000022">
    <property type="protein sequence ID" value="KAJ9110730.1"/>
    <property type="molecule type" value="Genomic_DNA"/>
</dbReference>
<evidence type="ECO:0000313" key="2">
    <source>
        <dbReference type="Proteomes" id="UP001230649"/>
    </source>
</evidence>
<comment type="caution">
    <text evidence="1">The sequence shown here is derived from an EMBL/GenBank/DDBJ whole genome shotgun (WGS) entry which is preliminary data.</text>
</comment>
<gene>
    <name evidence="1" type="ORF">QFC20_002771</name>
</gene>
<protein>
    <submittedName>
        <fullName evidence="1">Uncharacterized protein</fullName>
    </submittedName>
</protein>